<evidence type="ECO:0000256" key="4">
    <source>
        <dbReference type="ARBA" id="ARBA00023274"/>
    </source>
</evidence>
<proteinExistence type="inferred from homology"/>
<dbReference type="GO" id="GO:0022625">
    <property type="term" value="C:cytosolic large ribosomal subunit"/>
    <property type="evidence" value="ECO:0007669"/>
    <property type="project" value="TreeGrafter"/>
</dbReference>
<comment type="subunit">
    <text evidence="5">Part of the 50S ribosomal subunit; part of the 5S rRNA/L5/L18/L25 subcomplex. Contacts the 5S rRNA. Binds to the 5S rRNA independently of L5 and L18.</text>
</comment>
<name>A0AAU7VM73_9FIRM</name>
<dbReference type="Gene3D" id="2.170.120.20">
    <property type="entry name" value="Ribosomal protein L25, beta domain"/>
    <property type="match status" value="1"/>
</dbReference>
<dbReference type="InterPro" id="IPR011035">
    <property type="entry name" value="Ribosomal_bL25/Gln-tRNA_synth"/>
</dbReference>
<sequence>MVFKLEGESRESSVKGVNSKLRAEGKIPGILYGKDIDSKPIAIRFKDFNSLINTGLGANSVINFNLGGEDYSVMVREMQRDQIKGDIIHIDLQKVSMTDEMVAAVPIWIIGEEEANKNGIVQTQIKEVEVKGLPNDLPDHVQVDVSKLELGDALYVKDVNLPENLEVLTDKEELVVSIVSVQEESEETEIEEPTEPEVIGKGKEDEE</sequence>
<comment type="similarity">
    <text evidence="5">Belongs to the bacterial ribosomal protein bL25 family. CTC subfamily.</text>
</comment>
<evidence type="ECO:0000256" key="6">
    <source>
        <dbReference type="SAM" id="MobiDB-lite"/>
    </source>
</evidence>
<dbReference type="EMBL" id="CP158367">
    <property type="protein sequence ID" value="XBX74986.1"/>
    <property type="molecule type" value="Genomic_DNA"/>
</dbReference>
<dbReference type="InterPro" id="IPR020057">
    <property type="entry name" value="Ribosomal_bL25_b-dom"/>
</dbReference>
<gene>
    <name evidence="5" type="primary">rplY</name>
    <name evidence="5" type="synonym">ctc</name>
    <name evidence="9" type="ORF">PRVXT_000074</name>
</gene>
<dbReference type="SUPFAM" id="SSF50715">
    <property type="entry name" value="Ribosomal protein L25-like"/>
    <property type="match status" value="1"/>
</dbReference>
<keyword evidence="4 5" id="KW-0687">Ribonucleoprotein</keyword>
<evidence type="ECO:0000256" key="2">
    <source>
        <dbReference type="ARBA" id="ARBA00022884"/>
    </source>
</evidence>
<dbReference type="PANTHER" id="PTHR33284:SF1">
    <property type="entry name" value="RIBOSOMAL PROTEIN L25_GLN-TRNA SYNTHETASE, ANTI-CODON-BINDING DOMAIN-CONTAINING PROTEIN"/>
    <property type="match status" value="1"/>
</dbReference>
<evidence type="ECO:0000256" key="5">
    <source>
        <dbReference type="HAMAP-Rule" id="MF_01334"/>
    </source>
</evidence>
<evidence type="ECO:0000259" key="8">
    <source>
        <dbReference type="Pfam" id="PF14693"/>
    </source>
</evidence>
<dbReference type="AlphaFoldDB" id="A0AAU7VM73"/>
<feature type="domain" description="Large ribosomal subunit protein bL25 beta" evidence="8">
    <location>
        <begin position="102"/>
        <end position="180"/>
    </location>
</feature>
<evidence type="ECO:0000313" key="9">
    <source>
        <dbReference type="EMBL" id="XBX74986.1"/>
    </source>
</evidence>
<keyword evidence="2 5" id="KW-0694">RNA-binding</keyword>
<dbReference type="Pfam" id="PF01386">
    <property type="entry name" value="Ribosomal_L25p"/>
    <property type="match status" value="1"/>
</dbReference>
<evidence type="ECO:0000259" key="7">
    <source>
        <dbReference type="Pfam" id="PF01386"/>
    </source>
</evidence>
<reference evidence="9" key="2">
    <citation type="submission" date="2024-06" db="EMBL/GenBank/DDBJ databases">
        <authorList>
            <person name="Petrova K.O."/>
            <person name="Toshchakov S.V."/>
            <person name="Boltjanskaja Y.V."/>
            <person name="Kevbrin V."/>
        </authorList>
    </citation>
    <scope>NUCLEOTIDE SEQUENCE</scope>
    <source>
        <strain evidence="9">Z-910T</strain>
    </source>
</reference>
<feature type="domain" description="Large ribosomal subunit protein bL25 L25" evidence="7">
    <location>
        <begin position="5"/>
        <end position="92"/>
    </location>
</feature>
<dbReference type="Pfam" id="PF14693">
    <property type="entry name" value="Ribosomal_TL5_C"/>
    <property type="match status" value="1"/>
</dbReference>
<dbReference type="GO" id="GO:0008097">
    <property type="term" value="F:5S rRNA binding"/>
    <property type="evidence" value="ECO:0007669"/>
    <property type="project" value="InterPro"/>
</dbReference>
<protein>
    <recommendedName>
        <fullName evidence="5">Large ribosomal subunit protein bL25</fullName>
    </recommendedName>
    <alternativeName>
        <fullName evidence="5">General stress protein CTC</fullName>
    </alternativeName>
</protein>
<dbReference type="GO" id="GO:0006412">
    <property type="term" value="P:translation"/>
    <property type="evidence" value="ECO:0007669"/>
    <property type="project" value="UniProtKB-UniRule"/>
</dbReference>
<dbReference type="RefSeq" id="WP_350343733.1">
    <property type="nucleotide sequence ID" value="NZ_CP158367.1"/>
</dbReference>
<accession>A0AAU7VM73</accession>
<organism evidence="9">
    <name type="scientific">Proteinivorax tanatarense</name>
    <dbReference type="NCBI Taxonomy" id="1260629"/>
    <lineage>
        <taxon>Bacteria</taxon>
        <taxon>Bacillati</taxon>
        <taxon>Bacillota</taxon>
        <taxon>Clostridia</taxon>
        <taxon>Eubacteriales</taxon>
        <taxon>Proteinivoracaceae</taxon>
        <taxon>Proteinivorax</taxon>
    </lineage>
</organism>
<comment type="function">
    <text evidence="5">This is one of the proteins that binds to the 5S RNA in the ribosome where it forms part of the central protuberance.</text>
</comment>
<feature type="compositionally biased region" description="Basic and acidic residues" evidence="6">
    <location>
        <begin position="198"/>
        <end position="207"/>
    </location>
</feature>
<dbReference type="InterPro" id="IPR037121">
    <property type="entry name" value="Ribosomal_bL25_C"/>
</dbReference>
<evidence type="ECO:0000256" key="1">
    <source>
        <dbReference type="ARBA" id="ARBA00022730"/>
    </source>
</evidence>
<evidence type="ECO:0000256" key="3">
    <source>
        <dbReference type="ARBA" id="ARBA00022980"/>
    </source>
</evidence>
<dbReference type="CDD" id="cd00495">
    <property type="entry name" value="Ribosomal_L25_TL5_CTC"/>
    <property type="match status" value="1"/>
</dbReference>
<dbReference type="InterPro" id="IPR001021">
    <property type="entry name" value="Ribosomal_bL25_long"/>
</dbReference>
<dbReference type="PANTHER" id="PTHR33284">
    <property type="entry name" value="RIBOSOMAL PROTEIN L25/GLN-TRNA SYNTHETASE, ANTI-CODON-BINDING DOMAIN-CONTAINING PROTEIN"/>
    <property type="match status" value="1"/>
</dbReference>
<dbReference type="InterPro" id="IPR029751">
    <property type="entry name" value="Ribosomal_L25_dom"/>
</dbReference>
<feature type="region of interest" description="Disordered" evidence="6">
    <location>
        <begin position="182"/>
        <end position="207"/>
    </location>
</feature>
<keyword evidence="1 5" id="KW-0699">rRNA-binding</keyword>
<dbReference type="InterPro" id="IPR020056">
    <property type="entry name" value="Rbsml_bL25/Gln-tRNA_synth_N"/>
</dbReference>
<dbReference type="GO" id="GO:0003735">
    <property type="term" value="F:structural constituent of ribosome"/>
    <property type="evidence" value="ECO:0007669"/>
    <property type="project" value="InterPro"/>
</dbReference>
<feature type="compositionally biased region" description="Acidic residues" evidence="6">
    <location>
        <begin position="183"/>
        <end position="195"/>
    </location>
</feature>
<dbReference type="NCBIfam" id="TIGR00731">
    <property type="entry name" value="bL25_bact_ctc"/>
    <property type="match status" value="1"/>
</dbReference>
<keyword evidence="3 5" id="KW-0689">Ribosomal protein</keyword>
<dbReference type="InterPro" id="IPR020930">
    <property type="entry name" value="Ribosomal_uL5_bac-type"/>
</dbReference>
<dbReference type="HAMAP" id="MF_01334">
    <property type="entry name" value="Ribosomal_bL25_CTC"/>
    <property type="match status" value="1"/>
</dbReference>
<reference evidence="9" key="1">
    <citation type="journal article" date="2013" name="Extremophiles">
        <title>Proteinivorax tanatarense gen. nov., sp. nov., an anaerobic, haloalkaliphilic, proteolytic bacterium isolated from a decaying algal bloom, and proposal of Proteinivoraceae fam. nov.</title>
        <authorList>
            <person name="Kevbrin V."/>
            <person name="Boltyanskaya Y."/>
            <person name="Zhilina T."/>
            <person name="Kolganova T."/>
            <person name="Lavrentjeva E."/>
            <person name="Kuznetsov B."/>
        </authorList>
    </citation>
    <scope>NUCLEOTIDE SEQUENCE</scope>
    <source>
        <strain evidence="9">Z-910T</strain>
    </source>
</reference>
<dbReference type="Gene3D" id="2.40.240.10">
    <property type="entry name" value="Ribosomal Protein L25, Chain P"/>
    <property type="match status" value="1"/>
</dbReference>